<reference evidence="1 2" key="2">
    <citation type="journal article" date="2022" name="Mol. Ecol. Resour.">
        <title>The genomes of chicory, endive, great burdock and yacon provide insights into Asteraceae paleo-polyploidization history and plant inulin production.</title>
        <authorList>
            <person name="Fan W."/>
            <person name="Wang S."/>
            <person name="Wang H."/>
            <person name="Wang A."/>
            <person name="Jiang F."/>
            <person name="Liu H."/>
            <person name="Zhao H."/>
            <person name="Xu D."/>
            <person name="Zhang Y."/>
        </authorList>
    </citation>
    <scope>NUCLEOTIDE SEQUENCE [LARGE SCALE GENOMIC DNA]</scope>
    <source>
        <strain evidence="2">cv. Punajuju</strain>
        <tissue evidence="1">Leaves</tissue>
    </source>
</reference>
<keyword evidence="2" id="KW-1185">Reference proteome</keyword>
<sequence>MPQHFEYDSKRDYRSTCSFCGRFILRHKDKYFTALLYDFKRFTLYTRSPISIEAPFKLSPILDEATSMVYMRSTMILSF</sequence>
<name>A0ACB9ALP1_CICIN</name>
<evidence type="ECO:0000313" key="1">
    <source>
        <dbReference type="EMBL" id="KAI3711149.1"/>
    </source>
</evidence>
<accession>A0ACB9ALP1</accession>
<organism evidence="1 2">
    <name type="scientific">Cichorium intybus</name>
    <name type="common">Chicory</name>
    <dbReference type="NCBI Taxonomy" id="13427"/>
    <lineage>
        <taxon>Eukaryota</taxon>
        <taxon>Viridiplantae</taxon>
        <taxon>Streptophyta</taxon>
        <taxon>Embryophyta</taxon>
        <taxon>Tracheophyta</taxon>
        <taxon>Spermatophyta</taxon>
        <taxon>Magnoliopsida</taxon>
        <taxon>eudicotyledons</taxon>
        <taxon>Gunneridae</taxon>
        <taxon>Pentapetalae</taxon>
        <taxon>asterids</taxon>
        <taxon>campanulids</taxon>
        <taxon>Asterales</taxon>
        <taxon>Asteraceae</taxon>
        <taxon>Cichorioideae</taxon>
        <taxon>Cichorieae</taxon>
        <taxon>Cichoriinae</taxon>
        <taxon>Cichorium</taxon>
    </lineage>
</organism>
<proteinExistence type="predicted"/>
<evidence type="ECO:0000313" key="2">
    <source>
        <dbReference type="Proteomes" id="UP001055811"/>
    </source>
</evidence>
<dbReference type="Proteomes" id="UP001055811">
    <property type="component" value="Linkage Group LG07"/>
</dbReference>
<comment type="caution">
    <text evidence="1">The sequence shown here is derived from an EMBL/GenBank/DDBJ whole genome shotgun (WGS) entry which is preliminary data.</text>
</comment>
<gene>
    <name evidence="1" type="ORF">L2E82_41024</name>
</gene>
<reference evidence="2" key="1">
    <citation type="journal article" date="2022" name="Mol. Ecol. Resour.">
        <title>The genomes of chicory, endive, great burdock and yacon provide insights into Asteraceae palaeo-polyploidization history and plant inulin production.</title>
        <authorList>
            <person name="Fan W."/>
            <person name="Wang S."/>
            <person name="Wang H."/>
            <person name="Wang A."/>
            <person name="Jiang F."/>
            <person name="Liu H."/>
            <person name="Zhao H."/>
            <person name="Xu D."/>
            <person name="Zhang Y."/>
        </authorList>
    </citation>
    <scope>NUCLEOTIDE SEQUENCE [LARGE SCALE GENOMIC DNA]</scope>
    <source>
        <strain evidence="2">cv. Punajuju</strain>
    </source>
</reference>
<protein>
    <submittedName>
        <fullName evidence="1">Uncharacterized protein</fullName>
    </submittedName>
</protein>
<dbReference type="EMBL" id="CM042015">
    <property type="protein sequence ID" value="KAI3711149.1"/>
    <property type="molecule type" value="Genomic_DNA"/>
</dbReference>